<keyword evidence="2" id="KW-0732">Signal</keyword>
<dbReference type="RefSeq" id="XP_030383905.1">
    <property type="nucleotide sequence ID" value="XM_030528045.1"/>
</dbReference>
<keyword evidence="1" id="KW-0812">Transmembrane</keyword>
<evidence type="ECO:0000256" key="1">
    <source>
        <dbReference type="SAM" id="Phobius"/>
    </source>
</evidence>
<evidence type="ECO:0000256" key="2">
    <source>
        <dbReference type="SAM" id="SignalP"/>
    </source>
</evidence>
<feature type="signal peptide" evidence="2">
    <location>
        <begin position="1"/>
        <end position="20"/>
    </location>
</feature>
<dbReference type="GeneID" id="115631293"/>
<gene>
    <name evidence="4" type="primary">LOC115631293</name>
</gene>
<protein>
    <submittedName>
        <fullName evidence="4">Uncharacterized protein LOC115631293</fullName>
    </submittedName>
</protein>
<dbReference type="OrthoDB" id="8180835at2759"/>
<feature type="transmembrane region" description="Helical" evidence="1">
    <location>
        <begin position="123"/>
        <end position="145"/>
    </location>
</feature>
<sequence length="203" mass="22993">MKTAICILLKIIQLIACVAAVITKKISDKHSERVYTRNKKFSTEWILLNSIAWSKDADEFSTLTFVGYTFITSVLLVTRFVQKNANYHTCENIFLCLGVLFFTIVGLLILSTVEQLPDDILHYAFVLGGLSFFCAILFLLDLLFFKTNNKGFKNAIAQTDMFSAISSPKLSTVEETICCRPHDSSSLGQTIKKHEKRYLRTDL</sequence>
<feature type="transmembrane region" description="Helical" evidence="1">
    <location>
        <begin position="60"/>
        <end position="81"/>
    </location>
</feature>
<feature type="transmembrane region" description="Helical" evidence="1">
    <location>
        <begin position="93"/>
        <end position="111"/>
    </location>
</feature>
<accession>A0A6J2U7F7</accession>
<evidence type="ECO:0000313" key="3">
    <source>
        <dbReference type="Proteomes" id="UP000504634"/>
    </source>
</evidence>
<keyword evidence="1" id="KW-1133">Transmembrane helix</keyword>
<organism evidence="3 4">
    <name type="scientific">Drosophila lebanonensis</name>
    <name type="common">Fruit fly</name>
    <name type="synonym">Scaptodrosophila lebanonensis</name>
    <dbReference type="NCBI Taxonomy" id="7225"/>
    <lineage>
        <taxon>Eukaryota</taxon>
        <taxon>Metazoa</taxon>
        <taxon>Ecdysozoa</taxon>
        <taxon>Arthropoda</taxon>
        <taxon>Hexapoda</taxon>
        <taxon>Insecta</taxon>
        <taxon>Pterygota</taxon>
        <taxon>Neoptera</taxon>
        <taxon>Endopterygota</taxon>
        <taxon>Diptera</taxon>
        <taxon>Brachycera</taxon>
        <taxon>Muscomorpha</taxon>
        <taxon>Ephydroidea</taxon>
        <taxon>Drosophilidae</taxon>
        <taxon>Scaptodrosophila</taxon>
    </lineage>
</organism>
<feature type="chain" id="PRO_5026797260" evidence="2">
    <location>
        <begin position="21"/>
        <end position="203"/>
    </location>
</feature>
<reference evidence="4" key="1">
    <citation type="submission" date="2025-08" db="UniProtKB">
        <authorList>
            <consortium name="RefSeq"/>
        </authorList>
    </citation>
    <scope>IDENTIFICATION</scope>
    <source>
        <strain evidence="4">11010-0011.00</strain>
        <tissue evidence="4">Whole body</tissue>
    </source>
</reference>
<dbReference type="AlphaFoldDB" id="A0A6J2U7F7"/>
<dbReference type="Proteomes" id="UP000504634">
    <property type="component" value="Unplaced"/>
</dbReference>
<keyword evidence="1" id="KW-0472">Membrane</keyword>
<keyword evidence="3" id="KW-1185">Reference proteome</keyword>
<name>A0A6J2U7F7_DROLE</name>
<evidence type="ECO:0000313" key="4">
    <source>
        <dbReference type="RefSeq" id="XP_030383905.1"/>
    </source>
</evidence>
<proteinExistence type="predicted"/>